<keyword evidence="1" id="KW-0812">Transmembrane</keyword>
<name>A0A7C3PET3_9CYAN</name>
<organism evidence="2">
    <name type="scientific">Oscillatoriales cyanobacterium SpSt-418</name>
    <dbReference type="NCBI Taxonomy" id="2282169"/>
    <lineage>
        <taxon>Bacteria</taxon>
        <taxon>Bacillati</taxon>
        <taxon>Cyanobacteriota</taxon>
        <taxon>Cyanophyceae</taxon>
        <taxon>Oscillatoriophycideae</taxon>
        <taxon>Oscillatoriales</taxon>
    </lineage>
</organism>
<sequence length="103" mass="11925">MNLLFYTLLPDLFVFPLGFVLGIFYFSCLWFTVQYLTRTQHPVLLMVGSGITRLSVALLAFYFIVGGHWERLIIALLGFLLARTLLIVRWRPHSSFSDLILED</sequence>
<evidence type="ECO:0000256" key="1">
    <source>
        <dbReference type="SAM" id="Phobius"/>
    </source>
</evidence>
<feature type="transmembrane region" description="Helical" evidence="1">
    <location>
        <begin position="71"/>
        <end position="88"/>
    </location>
</feature>
<dbReference type="Pfam" id="PF12966">
    <property type="entry name" value="AtpR"/>
    <property type="match status" value="1"/>
</dbReference>
<evidence type="ECO:0000313" key="2">
    <source>
        <dbReference type="EMBL" id="HFM99472.1"/>
    </source>
</evidence>
<dbReference type="AlphaFoldDB" id="A0A7C3PET3"/>
<feature type="transmembrane region" description="Helical" evidence="1">
    <location>
        <begin position="43"/>
        <end position="65"/>
    </location>
</feature>
<dbReference type="EMBL" id="DSRU01000247">
    <property type="protein sequence ID" value="HFM99472.1"/>
    <property type="molecule type" value="Genomic_DNA"/>
</dbReference>
<gene>
    <name evidence="2" type="ORF">ENR64_17250</name>
</gene>
<comment type="caution">
    <text evidence="2">The sequence shown here is derived from an EMBL/GenBank/DDBJ whole genome shotgun (WGS) entry which is preliminary data.</text>
</comment>
<dbReference type="NCBIfam" id="TIGR03165">
    <property type="entry name" value="F1F0_chp_2"/>
    <property type="match status" value="1"/>
</dbReference>
<accession>A0A7C3PET3</accession>
<protein>
    <submittedName>
        <fullName evidence="2">ATP synthase subunit I</fullName>
    </submittedName>
</protein>
<reference evidence="2" key="1">
    <citation type="journal article" date="2020" name="mSystems">
        <title>Genome- and Community-Level Interaction Insights into Carbon Utilization and Element Cycling Functions of Hydrothermarchaeota in Hydrothermal Sediment.</title>
        <authorList>
            <person name="Zhou Z."/>
            <person name="Liu Y."/>
            <person name="Xu W."/>
            <person name="Pan J."/>
            <person name="Luo Z.H."/>
            <person name="Li M."/>
        </authorList>
    </citation>
    <scope>NUCLEOTIDE SEQUENCE [LARGE SCALE GENOMIC DNA]</scope>
    <source>
        <strain evidence="2">SpSt-418</strain>
    </source>
</reference>
<feature type="transmembrane region" description="Helical" evidence="1">
    <location>
        <begin position="12"/>
        <end position="31"/>
    </location>
</feature>
<keyword evidence="1" id="KW-0472">Membrane</keyword>
<proteinExistence type="predicted"/>
<keyword evidence="1" id="KW-1133">Transmembrane helix</keyword>
<dbReference type="InterPro" id="IPR017581">
    <property type="entry name" value="AtpR-like"/>
</dbReference>